<name>A0A1X7PCI1_9HYPH</name>
<dbReference type="AlphaFoldDB" id="A0A1X7PCI1"/>
<keyword evidence="3" id="KW-1185">Reference proteome</keyword>
<feature type="signal peptide" evidence="1">
    <location>
        <begin position="1"/>
        <end position="25"/>
    </location>
</feature>
<dbReference type="Proteomes" id="UP000193083">
    <property type="component" value="Unassembled WGS sequence"/>
</dbReference>
<proteinExistence type="predicted"/>
<protein>
    <submittedName>
        <fullName evidence="2">Uncharacterized protein</fullName>
    </submittedName>
</protein>
<dbReference type="EMBL" id="FXBL01000004">
    <property type="protein sequence ID" value="SMH48051.1"/>
    <property type="molecule type" value="Genomic_DNA"/>
</dbReference>
<sequence length="141" mass="14242">MASISKTIFASLVLSAFVGASMAQGQQPPSTTPVPVAPAGAGGSNLGTAQLFAVVSANGSVSRGKGEASAIRVSAGYYRVGFYRNIAACAYVATVGGVAAEVVTGIANVTRMTGNNSNVFVRTFALNGTAADRSFHLYIDC</sequence>
<evidence type="ECO:0000313" key="3">
    <source>
        <dbReference type="Proteomes" id="UP000193083"/>
    </source>
</evidence>
<dbReference type="RefSeq" id="WP_085465459.1">
    <property type="nucleotide sequence ID" value="NZ_FXBL01000004.1"/>
</dbReference>
<evidence type="ECO:0000313" key="2">
    <source>
        <dbReference type="EMBL" id="SMH48051.1"/>
    </source>
</evidence>
<organism evidence="2 3">
    <name type="scientific">Mesorhizobium australicum</name>
    <dbReference type="NCBI Taxonomy" id="536018"/>
    <lineage>
        <taxon>Bacteria</taxon>
        <taxon>Pseudomonadati</taxon>
        <taxon>Pseudomonadota</taxon>
        <taxon>Alphaproteobacteria</taxon>
        <taxon>Hyphomicrobiales</taxon>
        <taxon>Phyllobacteriaceae</taxon>
        <taxon>Mesorhizobium</taxon>
    </lineage>
</organism>
<gene>
    <name evidence="2" type="ORF">SAMN02982922_3666</name>
</gene>
<feature type="chain" id="PRO_5013344599" evidence="1">
    <location>
        <begin position="26"/>
        <end position="141"/>
    </location>
</feature>
<dbReference type="OrthoDB" id="4293577at2"/>
<reference evidence="2 3" key="1">
    <citation type="submission" date="2017-04" db="EMBL/GenBank/DDBJ databases">
        <authorList>
            <person name="Afonso C.L."/>
            <person name="Miller P.J."/>
            <person name="Scott M.A."/>
            <person name="Spackman E."/>
            <person name="Goraichik I."/>
            <person name="Dimitrov K.M."/>
            <person name="Suarez D.L."/>
            <person name="Swayne D.E."/>
        </authorList>
    </citation>
    <scope>NUCLEOTIDE SEQUENCE [LARGE SCALE GENOMIC DNA]</scope>
    <source>
        <strain evidence="2 3">B5P</strain>
    </source>
</reference>
<evidence type="ECO:0000256" key="1">
    <source>
        <dbReference type="SAM" id="SignalP"/>
    </source>
</evidence>
<keyword evidence="1" id="KW-0732">Signal</keyword>
<accession>A0A1X7PCI1</accession>